<protein>
    <recommendedName>
        <fullName evidence="1">Sugar fermentation stimulation protein homolog</fullName>
    </recommendedName>
</protein>
<comment type="caution">
    <text evidence="4">The sequence shown here is derived from an EMBL/GenBank/DDBJ whole genome shotgun (WGS) entry which is preliminary data.</text>
</comment>
<dbReference type="NCBIfam" id="TIGR00230">
    <property type="entry name" value="sfsA"/>
    <property type="match status" value="1"/>
</dbReference>
<dbReference type="PANTHER" id="PTHR30545:SF2">
    <property type="entry name" value="SUGAR FERMENTATION STIMULATION PROTEIN A"/>
    <property type="match status" value="1"/>
</dbReference>
<evidence type="ECO:0000313" key="4">
    <source>
        <dbReference type="EMBL" id="KEA63721.1"/>
    </source>
</evidence>
<dbReference type="eggNOG" id="COG1489">
    <property type="taxonomic scope" value="Bacteria"/>
</dbReference>
<dbReference type="OrthoDB" id="9802365at2"/>
<dbReference type="PANTHER" id="PTHR30545">
    <property type="entry name" value="SUGAR FERMENTATION STIMULATION PROTEIN A"/>
    <property type="match status" value="1"/>
</dbReference>
<feature type="domain" description="SfsA N-terminal OB" evidence="3">
    <location>
        <begin position="13"/>
        <end position="82"/>
    </location>
</feature>
<dbReference type="InterPro" id="IPR041465">
    <property type="entry name" value="SfsA_N"/>
</dbReference>
<dbReference type="Gene3D" id="2.40.50.580">
    <property type="match status" value="1"/>
</dbReference>
<reference evidence="4 5" key="1">
    <citation type="submission" date="2014-04" db="EMBL/GenBank/DDBJ databases">
        <title>Marinobacterium kochiensis sp. nov., isolated from sediment sample collected from Kochi backwaters in Kerala, India.</title>
        <authorList>
            <person name="Singh A."/>
            <person name="Pinnaka A.K."/>
        </authorList>
    </citation>
    <scope>NUCLEOTIDE SEQUENCE [LARGE SCALE GENOMIC DNA]</scope>
    <source>
        <strain evidence="4 5">AK27</strain>
    </source>
</reference>
<evidence type="ECO:0000259" key="2">
    <source>
        <dbReference type="Pfam" id="PF03749"/>
    </source>
</evidence>
<dbReference type="GO" id="GO:0003677">
    <property type="term" value="F:DNA binding"/>
    <property type="evidence" value="ECO:0007669"/>
    <property type="project" value="InterPro"/>
</dbReference>
<dbReference type="RefSeq" id="WP_036187737.1">
    <property type="nucleotide sequence ID" value="NZ_JMQN01000030.1"/>
</dbReference>
<evidence type="ECO:0000313" key="5">
    <source>
        <dbReference type="Proteomes" id="UP000028252"/>
    </source>
</evidence>
<dbReference type="CDD" id="cd22359">
    <property type="entry name" value="SfsA-like_bacterial"/>
    <property type="match status" value="1"/>
</dbReference>
<dbReference type="Pfam" id="PF03749">
    <property type="entry name" value="SfsA"/>
    <property type="match status" value="1"/>
</dbReference>
<dbReference type="HAMAP" id="MF_00095">
    <property type="entry name" value="SfsA"/>
    <property type="match status" value="1"/>
</dbReference>
<organism evidence="4 5">
    <name type="scientific">Marinobacterium lacunae</name>
    <dbReference type="NCBI Taxonomy" id="1232683"/>
    <lineage>
        <taxon>Bacteria</taxon>
        <taxon>Pseudomonadati</taxon>
        <taxon>Pseudomonadota</taxon>
        <taxon>Gammaproteobacteria</taxon>
        <taxon>Oceanospirillales</taxon>
        <taxon>Oceanospirillaceae</taxon>
        <taxon>Marinobacterium</taxon>
    </lineage>
</organism>
<dbReference type="PATRIC" id="fig|1232683.4.peg.2136"/>
<name>A0A081FYW6_9GAMM</name>
<dbReference type="Proteomes" id="UP000028252">
    <property type="component" value="Unassembled WGS sequence"/>
</dbReference>
<evidence type="ECO:0000256" key="1">
    <source>
        <dbReference type="HAMAP-Rule" id="MF_00095"/>
    </source>
</evidence>
<proteinExistence type="inferred from homology"/>
<dbReference type="AlphaFoldDB" id="A0A081FYW6"/>
<dbReference type="InterPro" id="IPR040452">
    <property type="entry name" value="SfsA_C"/>
</dbReference>
<dbReference type="EMBL" id="JMQN01000030">
    <property type="protein sequence ID" value="KEA63721.1"/>
    <property type="molecule type" value="Genomic_DNA"/>
</dbReference>
<sequence>MIFDPPLESVTLLRRYKRFMADVRRADGREITVHCPNTGSMKNCVLPGIEQAALISDSGNDKRKYRHTLEAVQVAHGHWAGVNTGRTNALVEEAVREGMIAELSPAQGVEREVRYGDSRFDLALGDRAAPHTFIEVKNVTLGPGPEDDDDGVIAFPDSVTERGQKHLQTLMQVVAEGRRAALVFCVQHTGARMFRPADEVDPRYGALLREARERGVILLAWRTGISANCFRLECPLPLDLS</sequence>
<comment type="similarity">
    <text evidence="1">Belongs to the SfsA family.</text>
</comment>
<keyword evidence="5" id="KW-1185">Reference proteome</keyword>
<dbReference type="Gene3D" id="3.40.1350.60">
    <property type="match status" value="1"/>
</dbReference>
<feature type="domain" description="Sugar fermentation stimulation protein C-terminal" evidence="2">
    <location>
        <begin position="86"/>
        <end position="227"/>
    </location>
</feature>
<evidence type="ECO:0000259" key="3">
    <source>
        <dbReference type="Pfam" id="PF17746"/>
    </source>
</evidence>
<gene>
    <name evidence="1" type="primary">sfsA</name>
    <name evidence="4" type="ORF">ADIMK_2177</name>
</gene>
<dbReference type="Pfam" id="PF17746">
    <property type="entry name" value="SfsA_N"/>
    <property type="match status" value="1"/>
</dbReference>
<dbReference type="STRING" id="1232683.ADIMK_2177"/>
<dbReference type="InterPro" id="IPR005224">
    <property type="entry name" value="SfsA"/>
</dbReference>
<accession>A0A081FYW6</accession>